<dbReference type="InterPro" id="IPR003594">
    <property type="entry name" value="HATPase_dom"/>
</dbReference>
<dbReference type="Gene3D" id="1.20.140.20">
    <property type="entry name" value="Alpha-ketoacid/pyruvate dehydrogenase kinase, N-terminal domain"/>
    <property type="match status" value="1"/>
</dbReference>
<dbReference type="InterPro" id="IPR018955">
    <property type="entry name" value="BCDHK/PDK_N"/>
</dbReference>
<feature type="domain" description="Branched-chain alpha-ketoacid dehydrogenase kinase/Pyruvate dehydrogenase kinase N-terminal" evidence="11">
    <location>
        <begin position="30"/>
        <end position="193"/>
    </location>
</feature>
<dbReference type="SUPFAM" id="SSF55874">
    <property type="entry name" value="ATPase domain of HSP90 chaperone/DNA topoisomerase II/histidine kinase"/>
    <property type="match status" value="1"/>
</dbReference>
<dbReference type="AlphaFoldDB" id="A0A671TVH4"/>
<reference evidence="12" key="2">
    <citation type="submission" date="2025-08" db="UniProtKB">
        <authorList>
            <consortium name="Ensembl"/>
        </authorList>
    </citation>
    <scope>IDENTIFICATION</scope>
</reference>
<dbReference type="SUPFAM" id="SSF69012">
    <property type="entry name" value="alpha-ketoacid dehydrogenase kinase, N-terminal domain"/>
    <property type="match status" value="1"/>
</dbReference>
<dbReference type="EC" id="2.7.11.-" evidence="9"/>
<keyword evidence="4 9" id="KW-0547">Nucleotide-binding</keyword>
<feature type="domain" description="Histidine kinase/HSP90-like ATPase" evidence="10">
    <location>
        <begin position="279"/>
        <end position="356"/>
    </location>
</feature>
<evidence type="ECO:0000256" key="8">
    <source>
        <dbReference type="ARBA" id="ARBA00023128"/>
    </source>
</evidence>
<protein>
    <recommendedName>
        <fullName evidence="9">Protein-serine/threonine kinase</fullName>
        <ecNumber evidence="9">2.7.11.-</ecNumber>
    </recommendedName>
</protein>
<comment type="similarity">
    <text evidence="2 9">Belongs to the PDK/BCKDK protein kinase family.</text>
</comment>
<keyword evidence="6 9" id="KW-0067">ATP-binding</keyword>
<dbReference type="PANTHER" id="PTHR11947">
    <property type="entry name" value="PYRUVATE DEHYDROGENASE KINASE"/>
    <property type="match status" value="1"/>
</dbReference>
<accession>A0A671TVH4</accession>
<dbReference type="GO" id="GO:0010906">
    <property type="term" value="P:regulation of glucose metabolic process"/>
    <property type="evidence" value="ECO:0007669"/>
    <property type="project" value="TreeGrafter"/>
</dbReference>
<proteinExistence type="inferred from homology"/>
<evidence type="ECO:0000259" key="11">
    <source>
        <dbReference type="Pfam" id="PF10436"/>
    </source>
</evidence>
<reference evidence="12" key="1">
    <citation type="submission" date="2021-04" db="EMBL/GenBank/DDBJ databases">
        <authorList>
            <consortium name="Wellcome Sanger Institute Data Sharing"/>
        </authorList>
    </citation>
    <scope>NUCLEOTIDE SEQUENCE [LARGE SCALE GENOMIC DNA]</scope>
</reference>
<dbReference type="FunFam" id="1.20.140.20:FF:000001">
    <property type="entry name" value="[Pyruvate dehydrogenase (acetyl-transferring)] kinase isozyme 2, mitochondrial"/>
    <property type="match status" value="1"/>
</dbReference>
<dbReference type="InterPro" id="IPR039028">
    <property type="entry name" value="BCKD/PDK"/>
</dbReference>
<evidence type="ECO:0000256" key="5">
    <source>
        <dbReference type="ARBA" id="ARBA00022777"/>
    </source>
</evidence>
<dbReference type="Pfam" id="PF10436">
    <property type="entry name" value="BCDHK_Adom3"/>
    <property type="match status" value="1"/>
</dbReference>
<dbReference type="Proteomes" id="UP000472265">
    <property type="component" value="Chromosome 23"/>
</dbReference>
<evidence type="ECO:0000259" key="10">
    <source>
        <dbReference type="Pfam" id="PF02518"/>
    </source>
</evidence>
<evidence type="ECO:0000256" key="1">
    <source>
        <dbReference type="ARBA" id="ARBA00004305"/>
    </source>
</evidence>
<gene>
    <name evidence="12" type="primary">PDK2</name>
</gene>
<reference evidence="12" key="3">
    <citation type="submission" date="2025-09" db="UniProtKB">
        <authorList>
            <consortium name="Ensembl"/>
        </authorList>
    </citation>
    <scope>IDENTIFICATION</scope>
</reference>
<evidence type="ECO:0000313" key="13">
    <source>
        <dbReference type="Proteomes" id="UP000472265"/>
    </source>
</evidence>
<comment type="subcellular location">
    <subcellularLocation>
        <location evidence="1 9">Mitochondrion matrix</location>
    </subcellularLocation>
</comment>
<sequence>MKFVRSLVKAAALANVPKHIDHFSKFSPSPLSMKQFLDFGSINACERTSFVFLRQELPVRLSNIMKEINLLPDRLLATPSVQLVQSWYIQSLMEILDFLDQNPDDQRVLETFVEVLESIRNRHNEVVPTMAQGVIEYKDSYGQYDSVTDHNIQYFLDRFYTSRISIRMLINQHTLVFNGNINPAHPYTIGCIHSICDVTEVARDAYESAKMLCEQYYLGAPELELREMNANNMKEPIQISYIPSHLYHMLFELFKVDMSPSWLLSLHCCVNLPILSVPLQMSDRGGGVPFRKTERLFSYMYSTAPRPSFGDKHRAPLAGFGYGLPISRLYARYFQGDLQLYSMEGTGTDAVIHLKALSTDSVERLPVFNKTALRHYKLSLEADDWCIPSKDPLDLAVYRKTFVNVPTICK</sequence>
<evidence type="ECO:0000256" key="3">
    <source>
        <dbReference type="ARBA" id="ARBA00022679"/>
    </source>
</evidence>
<dbReference type="PANTHER" id="PTHR11947:SF15">
    <property type="entry name" value="[PYRUVATE DEHYDROGENASE (ACETYL-TRANSFERRING)] KINASE ISOZYME 2, MITOCHONDRIAL"/>
    <property type="match status" value="1"/>
</dbReference>
<dbReference type="GO" id="GO:0004740">
    <property type="term" value="F:pyruvate dehydrogenase (acetyl-transferring) kinase activity"/>
    <property type="evidence" value="ECO:0007669"/>
    <property type="project" value="TreeGrafter"/>
</dbReference>
<keyword evidence="7" id="KW-0809">Transit peptide</keyword>
<dbReference type="FunFam" id="3.30.565.10:FF:000007">
    <property type="entry name" value="Mitochondrial pyruvate dehydrogenase kinase isoform 2"/>
    <property type="match status" value="1"/>
</dbReference>
<dbReference type="InterPro" id="IPR036890">
    <property type="entry name" value="HATPase_C_sf"/>
</dbReference>
<name>A0A671TVH4_SPAAU</name>
<organism evidence="12 13">
    <name type="scientific">Sparus aurata</name>
    <name type="common">Gilthead sea bream</name>
    <dbReference type="NCBI Taxonomy" id="8175"/>
    <lineage>
        <taxon>Eukaryota</taxon>
        <taxon>Metazoa</taxon>
        <taxon>Chordata</taxon>
        <taxon>Craniata</taxon>
        <taxon>Vertebrata</taxon>
        <taxon>Euteleostomi</taxon>
        <taxon>Actinopterygii</taxon>
        <taxon>Neopterygii</taxon>
        <taxon>Teleostei</taxon>
        <taxon>Neoteleostei</taxon>
        <taxon>Acanthomorphata</taxon>
        <taxon>Eupercaria</taxon>
        <taxon>Spariformes</taxon>
        <taxon>Sparidae</taxon>
        <taxon>Sparus</taxon>
    </lineage>
</organism>
<keyword evidence="8 9" id="KW-0496">Mitochondrion</keyword>
<evidence type="ECO:0000256" key="7">
    <source>
        <dbReference type="ARBA" id="ARBA00022946"/>
    </source>
</evidence>
<keyword evidence="5 9" id="KW-0418">Kinase</keyword>
<evidence type="ECO:0000256" key="9">
    <source>
        <dbReference type="RuleBase" id="RU366032"/>
    </source>
</evidence>
<evidence type="ECO:0000256" key="2">
    <source>
        <dbReference type="ARBA" id="ARBA00006155"/>
    </source>
</evidence>
<dbReference type="Pfam" id="PF02518">
    <property type="entry name" value="HATPase_c"/>
    <property type="match status" value="1"/>
</dbReference>
<evidence type="ECO:0000313" key="12">
    <source>
        <dbReference type="Ensembl" id="ENSSAUP00010006014.1"/>
    </source>
</evidence>
<dbReference type="GO" id="GO:0005759">
    <property type="term" value="C:mitochondrial matrix"/>
    <property type="evidence" value="ECO:0007669"/>
    <property type="project" value="UniProtKB-SubCell"/>
</dbReference>
<dbReference type="Ensembl" id="ENSSAUT00010006478.1">
    <property type="protein sequence ID" value="ENSSAUP00010006014.1"/>
    <property type="gene ID" value="ENSSAUG00010002937.1"/>
</dbReference>
<keyword evidence="3 9" id="KW-0808">Transferase</keyword>
<evidence type="ECO:0000256" key="4">
    <source>
        <dbReference type="ARBA" id="ARBA00022741"/>
    </source>
</evidence>
<dbReference type="GO" id="GO:0005524">
    <property type="term" value="F:ATP binding"/>
    <property type="evidence" value="ECO:0007669"/>
    <property type="project" value="UniProtKB-UniRule"/>
</dbReference>
<dbReference type="GeneTree" id="ENSGT01030000234646"/>
<dbReference type="InterPro" id="IPR036784">
    <property type="entry name" value="AK/P_DHK_N_sf"/>
</dbReference>
<keyword evidence="13" id="KW-1185">Reference proteome</keyword>
<dbReference type="Gene3D" id="3.30.565.10">
    <property type="entry name" value="Histidine kinase-like ATPase, C-terminal domain"/>
    <property type="match status" value="1"/>
</dbReference>
<evidence type="ECO:0000256" key="6">
    <source>
        <dbReference type="ARBA" id="ARBA00022840"/>
    </source>
</evidence>